<gene>
    <name evidence="5" type="ORF">BRUM_1333</name>
</gene>
<organism evidence="5 6">
    <name type="scientific">Bifidobacterium ruminantium</name>
    <dbReference type="NCBI Taxonomy" id="78346"/>
    <lineage>
        <taxon>Bacteria</taxon>
        <taxon>Bacillati</taxon>
        <taxon>Actinomycetota</taxon>
        <taxon>Actinomycetes</taxon>
        <taxon>Bifidobacteriales</taxon>
        <taxon>Bifidobacteriaceae</taxon>
        <taxon>Bifidobacterium</taxon>
    </lineage>
</organism>
<evidence type="ECO:0000313" key="6">
    <source>
        <dbReference type="Proteomes" id="UP000029078"/>
    </source>
</evidence>
<feature type="domain" description="HTH luxR-type" evidence="3">
    <location>
        <begin position="183"/>
        <end position="249"/>
    </location>
</feature>
<proteinExistence type="predicted"/>
<dbReference type="STRING" id="78346.BRUM_1333"/>
<dbReference type="Gene3D" id="3.40.50.2300">
    <property type="match status" value="1"/>
</dbReference>
<keyword evidence="1" id="KW-0238">DNA-binding</keyword>
<dbReference type="GO" id="GO:0003677">
    <property type="term" value="F:DNA binding"/>
    <property type="evidence" value="ECO:0007669"/>
    <property type="project" value="UniProtKB-KW"/>
</dbReference>
<dbReference type="GO" id="GO:0000160">
    <property type="term" value="P:phosphorelay signal transduction system"/>
    <property type="evidence" value="ECO:0007669"/>
    <property type="project" value="InterPro"/>
</dbReference>
<dbReference type="SMART" id="SM00421">
    <property type="entry name" value="HTH_LUXR"/>
    <property type="match status" value="1"/>
</dbReference>
<dbReference type="PROSITE" id="PS50110">
    <property type="entry name" value="RESPONSE_REGULATORY"/>
    <property type="match status" value="1"/>
</dbReference>
<feature type="modified residue" description="4-aspartylphosphate" evidence="2">
    <location>
        <position position="94"/>
    </location>
</feature>
<keyword evidence="6" id="KW-1185">Reference proteome</keyword>
<dbReference type="CDD" id="cd06170">
    <property type="entry name" value="LuxR_C_like"/>
    <property type="match status" value="1"/>
</dbReference>
<accession>A0A087D1Z9</accession>
<sequence>MLVYEYRIRTSTEPGTIMSQQQTPSATGSDQTTGTVQVVLVDNDILALKMLREIMSAWPRVAITWTEHNGSDAFDHYRQCESGIRDLPDLFITDISMRGLSGVDMSRAIRYTNGTMPILGITSYEPTQFYHDAADAGMQAVIGKNELSALKSIIMEVADTGALAVRPPFEVPGRAHLRIRQEGLPYILSLSQQEKQVLTMCSHGYSNADIAQVLDVSPSTINTYITRASRKMGVASKREAVALWTKTIGL</sequence>
<feature type="domain" description="Response regulatory" evidence="4">
    <location>
        <begin position="37"/>
        <end position="159"/>
    </location>
</feature>
<dbReference type="SMART" id="SM00448">
    <property type="entry name" value="REC"/>
    <property type="match status" value="1"/>
</dbReference>
<dbReference type="PROSITE" id="PS50043">
    <property type="entry name" value="HTH_LUXR_2"/>
    <property type="match status" value="1"/>
</dbReference>
<dbReference type="SUPFAM" id="SSF46894">
    <property type="entry name" value="C-terminal effector domain of the bipartite response regulators"/>
    <property type="match status" value="1"/>
</dbReference>
<reference evidence="5 6" key="1">
    <citation type="submission" date="2014-03" db="EMBL/GenBank/DDBJ databases">
        <title>Genomics of Bifidobacteria.</title>
        <authorList>
            <person name="Ventura M."/>
            <person name="Milani C."/>
            <person name="Lugli G.A."/>
        </authorList>
    </citation>
    <scope>NUCLEOTIDE SEQUENCE [LARGE SCALE GENOMIC DNA]</scope>
    <source>
        <strain evidence="5 6">LMG 21811</strain>
    </source>
</reference>
<dbReference type="InterPro" id="IPR000792">
    <property type="entry name" value="Tscrpt_reg_LuxR_C"/>
</dbReference>
<dbReference type="GO" id="GO:0006355">
    <property type="term" value="P:regulation of DNA-templated transcription"/>
    <property type="evidence" value="ECO:0007669"/>
    <property type="project" value="InterPro"/>
</dbReference>
<name>A0A087D1Z9_BIFRU</name>
<dbReference type="InterPro" id="IPR016032">
    <property type="entry name" value="Sig_transdc_resp-reg_C-effctor"/>
</dbReference>
<dbReference type="InterPro" id="IPR039420">
    <property type="entry name" value="WalR-like"/>
</dbReference>
<dbReference type="PANTHER" id="PTHR43214:SF43">
    <property type="entry name" value="TWO-COMPONENT RESPONSE REGULATOR"/>
    <property type="match status" value="1"/>
</dbReference>
<dbReference type="PRINTS" id="PR00038">
    <property type="entry name" value="HTHLUXR"/>
</dbReference>
<comment type="caution">
    <text evidence="5">The sequence shown here is derived from an EMBL/GenBank/DDBJ whole genome shotgun (WGS) entry which is preliminary data.</text>
</comment>
<dbReference type="InterPro" id="IPR011006">
    <property type="entry name" value="CheY-like_superfamily"/>
</dbReference>
<dbReference type="Pfam" id="PF00196">
    <property type="entry name" value="GerE"/>
    <property type="match status" value="1"/>
</dbReference>
<dbReference type="AlphaFoldDB" id="A0A087D1Z9"/>
<protein>
    <submittedName>
        <fullName evidence="5">Two-component system transcriptional regulator, LuxR family</fullName>
    </submittedName>
</protein>
<evidence type="ECO:0000313" key="5">
    <source>
        <dbReference type="EMBL" id="KFI89549.1"/>
    </source>
</evidence>
<dbReference type="SUPFAM" id="SSF52172">
    <property type="entry name" value="CheY-like"/>
    <property type="match status" value="1"/>
</dbReference>
<dbReference type="Gene3D" id="1.10.10.10">
    <property type="entry name" value="Winged helix-like DNA-binding domain superfamily/Winged helix DNA-binding domain"/>
    <property type="match status" value="1"/>
</dbReference>
<evidence type="ECO:0000259" key="3">
    <source>
        <dbReference type="PROSITE" id="PS50043"/>
    </source>
</evidence>
<dbReference type="PROSITE" id="PS00622">
    <property type="entry name" value="HTH_LUXR_1"/>
    <property type="match status" value="1"/>
</dbReference>
<dbReference type="Proteomes" id="UP000029078">
    <property type="component" value="Unassembled WGS sequence"/>
</dbReference>
<dbReference type="InterPro" id="IPR001789">
    <property type="entry name" value="Sig_transdc_resp-reg_receiver"/>
</dbReference>
<dbReference type="InterPro" id="IPR036388">
    <property type="entry name" value="WH-like_DNA-bd_sf"/>
</dbReference>
<evidence type="ECO:0000259" key="4">
    <source>
        <dbReference type="PROSITE" id="PS50110"/>
    </source>
</evidence>
<dbReference type="Pfam" id="PF00072">
    <property type="entry name" value="Response_reg"/>
    <property type="match status" value="1"/>
</dbReference>
<dbReference type="EMBL" id="JGZL01000008">
    <property type="protein sequence ID" value="KFI89549.1"/>
    <property type="molecule type" value="Genomic_DNA"/>
</dbReference>
<evidence type="ECO:0000256" key="1">
    <source>
        <dbReference type="ARBA" id="ARBA00023125"/>
    </source>
</evidence>
<evidence type="ECO:0000256" key="2">
    <source>
        <dbReference type="PROSITE-ProRule" id="PRU00169"/>
    </source>
</evidence>
<keyword evidence="2" id="KW-0597">Phosphoprotein</keyword>
<dbReference type="PANTHER" id="PTHR43214">
    <property type="entry name" value="TWO-COMPONENT RESPONSE REGULATOR"/>
    <property type="match status" value="1"/>
</dbReference>
<dbReference type="eggNOG" id="COG2197">
    <property type="taxonomic scope" value="Bacteria"/>
</dbReference>